<dbReference type="OrthoDB" id="9780765at2"/>
<gene>
    <name evidence="2" type="ORF">CDN99_24120</name>
</gene>
<evidence type="ECO:0000259" key="1">
    <source>
        <dbReference type="Pfam" id="PF00561"/>
    </source>
</evidence>
<evidence type="ECO:0000313" key="2">
    <source>
        <dbReference type="EMBL" id="OWQ84385.1"/>
    </source>
</evidence>
<organism evidence="2 3">
    <name type="scientific">Roseateles aquatilis</name>
    <dbReference type="NCBI Taxonomy" id="431061"/>
    <lineage>
        <taxon>Bacteria</taxon>
        <taxon>Pseudomonadati</taxon>
        <taxon>Pseudomonadota</taxon>
        <taxon>Betaproteobacteria</taxon>
        <taxon>Burkholderiales</taxon>
        <taxon>Sphaerotilaceae</taxon>
        <taxon>Roseateles</taxon>
    </lineage>
</organism>
<evidence type="ECO:0000313" key="3">
    <source>
        <dbReference type="Proteomes" id="UP000197468"/>
    </source>
</evidence>
<feature type="domain" description="AB hydrolase-1" evidence="1">
    <location>
        <begin position="67"/>
        <end position="169"/>
    </location>
</feature>
<dbReference type="EMBL" id="NIOF01000016">
    <property type="protein sequence ID" value="OWQ84385.1"/>
    <property type="molecule type" value="Genomic_DNA"/>
</dbReference>
<dbReference type="InterPro" id="IPR029058">
    <property type="entry name" value="AB_hydrolase_fold"/>
</dbReference>
<dbReference type="PROSITE" id="PS51257">
    <property type="entry name" value="PROKAR_LIPOPROTEIN"/>
    <property type="match status" value="1"/>
</dbReference>
<protein>
    <recommendedName>
        <fullName evidence="1">AB hydrolase-1 domain-containing protein</fullName>
    </recommendedName>
</protein>
<dbReference type="Gene3D" id="3.40.50.1820">
    <property type="entry name" value="alpha/beta hydrolase"/>
    <property type="match status" value="1"/>
</dbReference>
<reference evidence="2 3" key="1">
    <citation type="journal article" date="2008" name="Int. J. Syst. Evol. Microbiol.">
        <title>Description of Roseateles aquatilis sp. nov. and Roseateles terrae sp. nov., in the class Betaproteobacteria, and emended description of the genus Roseateles.</title>
        <authorList>
            <person name="Gomila M."/>
            <person name="Bowien B."/>
            <person name="Falsen E."/>
            <person name="Moore E.R."/>
            <person name="Lalucat J."/>
        </authorList>
    </citation>
    <scope>NUCLEOTIDE SEQUENCE [LARGE SCALE GENOMIC DNA]</scope>
    <source>
        <strain evidence="2 3">CCUG 48205</strain>
    </source>
</reference>
<proteinExistence type="predicted"/>
<dbReference type="PANTHER" id="PTHR43798:SF33">
    <property type="entry name" value="HYDROLASE, PUTATIVE (AFU_ORTHOLOGUE AFUA_2G14860)-RELATED"/>
    <property type="match status" value="1"/>
</dbReference>
<dbReference type="SUPFAM" id="SSF53474">
    <property type="entry name" value="alpha/beta-Hydrolases"/>
    <property type="match status" value="1"/>
</dbReference>
<dbReference type="InterPro" id="IPR000073">
    <property type="entry name" value="AB_hydrolase_1"/>
</dbReference>
<dbReference type="PANTHER" id="PTHR43798">
    <property type="entry name" value="MONOACYLGLYCEROL LIPASE"/>
    <property type="match status" value="1"/>
</dbReference>
<name>A0A246IVY6_9BURK</name>
<dbReference type="GO" id="GO:0016020">
    <property type="term" value="C:membrane"/>
    <property type="evidence" value="ECO:0007669"/>
    <property type="project" value="TreeGrafter"/>
</dbReference>
<keyword evidence="3" id="KW-1185">Reference proteome</keyword>
<dbReference type="Pfam" id="PF00561">
    <property type="entry name" value="Abhydrolase_1"/>
    <property type="match status" value="1"/>
</dbReference>
<dbReference type="Proteomes" id="UP000197468">
    <property type="component" value="Unassembled WGS sequence"/>
</dbReference>
<dbReference type="InterPro" id="IPR050266">
    <property type="entry name" value="AB_hydrolase_sf"/>
</dbReference>
<dbReference type="RefSeq" id="WP_088387611.1">
    <property type="nucleotide sequence ID" value="NZ_NIOF01000016.1"/>
</dbReference>
<accession>A0A246IVY6</accession>
<comment type="caution">
    <text evidence="2">The sequence shown here is derived from an EMBL/GenBank/DDBJ whole genome shotgun (WGS) entry which is preliminary data.</text>
</comment>
<sequence>MSLDHVRLTRRLALKTSLSAITGAGLLSACGGSSEVTELRDRRVAVAAGVSLQVREWGPVRASLTYVLLAGLGGNARGFDSLGPALAAGHNTRVVAVSRRGYGKSDKPLPSSTGPRYDPATLVEDLRVLMDALEIDRAVLVGHSIASNELTRFAGTYPLRTRGLAYFDTTFDYTRVIPDAGIEEPQPGVSPLAEPEPGAADLASMSAAIAFSRRINKNWSAPLEAQLRDSLHELPDGRVQVNTPDDVARDMVAHAHAFSPDYRAVRARALVVSAYPSTWRDLFPWLPDKIDANTRSEAEAMLRAVREGRAADAALLVAALPGSTLLRVENSSHADFFIEHEEPVLRALRFMQW</sequence>
<dbReference type="AlphaFoldDB" id="A0A246IVY6"/>